<keyword evidence="2" id="KW-0575">Peroxidase</keyword>
<evidence type="ECO:0000256" key="3">
    <source>
        <dbReference type="ARBA" id="ARBA00022617"/>
    </source>
</evidence>
<dbReference type="Gene3D" id="2.40.180.10">
    <property type="entry name" value="Catalase core domain"/>
    <property type="match status" value="1"/>
</dbReference>
<evidence type="ECO:0000256" key="5">
    <source>
        <dbReference type="ARBA" id="ARBA00023002"/>
    </source>
</evidence>
<dbReference type="PANTHER" id="PTHR11465">
    <property type="entry name" value="CATALASE"/>
    <property type="match status" value="1"/>
</dbReference>
<feature type="domain" description="Catalase core" evidence="9">
    <location>
        <begin position="42"/>
        <end position="409"/>
    </location>
</feature>
<dbReference type="PANTHER" id="PTHR11465:SF9">
    <property type="entry name" value="CATALASE"/>
    <property type="match status" value="1"/>
</dbReference>
<dbReference type="PRINTS" id="PR00067">
    <property type="entry name" value="CATALASE"/>
</dbReference>
<sequence length="498" mass="55740">MILLVASILVTIRSAACNCSDASAQQLRMFKMKTHGHPELLSISTGYPVDVEEASSSLNHNLIRHQFFLETTLHLSMERIPERVMHAPGTGAFGFFHLTHDLGHICKAKLFSRVGKKTPVGVRFSHVAGFRGLSDTVRDGRGFAVKFYTEDGNFDMVGLNSPVFPILDPLFFTSFVHVLHPNPKTGVMDQNPLWDFLTLRPESALFSILLFSDRGTPAGYRHMPGFSIHTYQVVNERGHPSFMRLHFLPDGGMKNLLNDEATRLAGEDPNYYTRDLYNAIAEGDFPTWTVAAQILSLEQVKKAHFDVFDVTKFLPLEKYPLHPIGQLVLNKNPENAFAEVEQIALNPGNLVPGILGAPDKIRASVPTQRELKQDPLKRPFTYNRDGQPPVADNELDAPNYFPNSFHGPAPYVSKGTPKLIEIVQHETDNVLQAREFYGQELMQLERATLPGNVVASLRAVAPHIQERAVKMFYLIDKELGHRIEIGLKNATSKCGLFH</sequence>
<dbReference type="EMBL" id="JAHIBW010000022">
    <property type="protein sequence ID" value="KAG7299879.1"/>
    <property type="molecule type" value="Genomic_DNA"/>
</dbReference>
<dbReference type="PIRSF" id="PIRSF038928">
    <property type="entry name" value="Catalase_clade1-3"/>
    <property type="match status" value="1"/>
</dbReference>
<protein>
    <recommendedName>
        <fullName evidence="9">Catalase core domain-containing protein</fullName>
    </recommendedName>
</protein>
<accession>A0ABQ7Q3R3</accession>
<feature type="signal peptide" evidence="8">
    <location>
        <begin position="1"/>
        <end position="17"/>
    </location>
</feature>
<keyword evidence="8" id="KW-0732">Signal</keyword>
<dbReference type="Pfam" id="PF06628">
    <property type="entry name" value="Catalase-rel"/>
    <property type="match status" value="1"/>
</dbReference>
<dbReference type="InterPro" id="IPR020835">
    <property type="entry name" value="Catalase_sf"/>
</dbReference>
<keyword evidence="3" id="KW-0349">Heme</keyword>
<dbReference type="InterPro" id="IPR024711">
    <property type="entry name" value="Catalase_clade1/3"/>
</dbReference>
<dbReference type="SUPFAM" id="SSF56634">
    <property type="entry name" value="Heme-dependent catalase-like"/>
    <property type="match status" value="1"/>
</dbReference>
<dbReference type="InterPro" id="IPR018028">
    <property type="entry name" value="Catalase"/>
</dbReference>
<dbReference type="Pfam" id="PF00199">
    <property type="entry name" value="Catalase"/>
    <property type="match status" value="1"/>
</dbReference>
<name>A0ABQ7Q3R3_PLUXY</name>
<dbReference type="SMART" id="SM01060">
    <property type="entry name" value="Catalase"/>
    <property type="match status" value="1"/>
</dbReference>
<evidence type="ECO:0000259" key="9">
    <source>
        <dbReference type="SMART" id="SM01060"/>
    </source>
</evidence>
<evidence type="ECO:0000256" key="2">
    <source>
        <dbReference type="ARBA" id="ARBA00022559"/>
    </source>
</evidence>
<proteinExistence type="inferred from homology"/>
<organism evidence="10 11">
    <name type="scientific">Plutella xylostella</name>
    <name type="common">Diamondback moth</name>
    <name type="synonym">Plutella maculipennis</name>
    <dbReference type="NCBI Taxonomy" id="51655"/>
    <lineage>
        <taxon>Eukaryota</taxon>
        <taxon>Metazoa</taxon>
        <taxon>Ecdysozoa</taxon>
        <taxon>Arthropoda</taxon>
        <taxon>Hexapoda</taxon>
        <taxon>Insecta</taxon>
        <taxon>Pterygota</taxon>
        <taxon>Neoptera</taxon>
        <taxon>Endopterygota</taxon>
        <taxon>Lepidoptera</taxon>
        <taxon>Glossata</taxon>
        <taxon>Ditrysia</taxon>
        <taxon>Yponomeutoidea</taxon>
        <taxon>Plutellidae</taxon>
        <taxon>Plutella</taxon>
    </lineage>
</organism>
<keyword evidence="11" id="KW-1185">Reference proteome</keyword>
<evidence type="ECO:0000256" key="1">
    <source>
        <dbReference type="ARBA" id="ARBA00005329"/>
    </source>
</evidence>
<keyword evidence="5" id="KW-0560">Oxidoreductase</keyword>
<feature type="chain" id="PRO_5045199084" description="Catalase core domain-containing protein" evidence="8">
    <location>
        <begin position="18"/>
        <end position="498"/>
    </location>
</feature>
<evidence type="ECO:0000256" key="4">
    <source>
        <dbReference type="ARBA" id="ARBA00022723"/>
    </source>
</evidence>
<comment type="similarity">
    <text evidence="1">Belongs to the catalase family.</text>
</comment>
<gene>
    <name evidence="10" type="ORF">JYU34_016899</name>
</gene>
<keyword evidence="6" id="KW-0408">Iron</keyword>
<keyword evidence="4" id="KW-0479">Metal-binding</keyword>
<evidence type="ECO:0000313" key="11">
    <source>
        <dbReference type="Proteomes" id="UP000823941"/>
    </source>
</evidence>
<evidence type="ECO:0000313" key="10">
    <source>
        <dbReference type="EMBL" id="KAG7299879.1"/>
    </source>
</evidence>
<dbReference type="PROSITE" id="PS51402">
    <property type="entry name" value="CATALASE_3"/>
    <property type="match status" value="1"/>
</dbReference>
<keyword evidence="7" id="KW-0376">Hydrogen peroxide</keyword>
<dbReference type="InterPro" id="IPR010582">
    <property type="entry name" value="Catalase_immune_responsive"/>
</dbReference>
<evidence type="ECO:0000256" key="7">
    <source>
        <dbReference type="ARBA" id="ARBA00023324"/>
    </source>
</evidence>
<dbReference type="InterPro" id="IPR011614">
    <property type="entry name" value="Catalase_core"/>
</dbReference>
<evidence type="ECO:0000256" key="8">
    <source>
        <dbReference type="SAM" id="SignalP"/>
    </source>
</evidence>
<reference evidence="10 11" key="1">
    <citation type="submission" date="2021-06" db="EMBL/GenBank/DDBJ databases">
        <title>A haploid diamondback moth (Plutella xylostella L.) genome assembly resolves 31 chromosomes and identifies a diamide resistance mutation.</title>
        <authorList>
            <person name="Ward C.M."/>
            <person name="Perry K.D."/>
            <person name="Baker G."/>
            <person name="Powis K."/>
            <person name="Heckel D.G."/>
            <person name="Baxter S.W."/>
        </authorList>
    </citation>
    <scope>NUCLEOTIDE SEQUENCE [LARGE SCALE GENOMIC DNA]</scope>
    <source>
        <strain evidence="10 11">LV</strain>
        <tissue evidence="10">Single pupa</tissue>
    </source>
</reference>
<evidence type="ECO:0000256" key="6">
    <source>
        <dbReference type="ARBA" id="ARBA00023004"/>
    </source>
</evidence>
<dbReference type="Proteomes" id="UP000823941">
    <property type="component" value="Chromosome 22"/>
</dbReference>
<comment type="caution">
    <text evidence="10">The sequence shown here is derived from an EMBL/GenBank/DDBJ whole genome shotgun (WGS) entry which is preliminary data.</text>
</comment>